<dbReference type="Proteomes" id="UP000682111">
    <property type="component" value="Unassembled WGS sequence"/>
</dbReference>
<gene>
    <name evidence="1" type="ORF">J27TS8_10660</name>
</gene>
<protein>
    <submittedName>
        <fullName evidence="1">Uncharacterized protein</fullName>
    </submittedName>
</protein>
<dbReference type="EMBL" id="BORC01000001">
    <property type="protein sequence ID" value="GIN61073.1"/>
    <property type="molecule type" value="Genomic_DNA"/>
</dbReference>
<proteinExistence type="predicted"/>
<name>A0A919WFY1_9BACI</name>
<reference evidence="1" key="1">
    <citation type="submission" date="2021-03" db="EMBL/GenBank/DDBJ databases">
        <title>Antimicrobial resistance genes in bacteria isolated from Japanese honey, and their potential for conferring macrolide and lincosamide resistance in the American foulbrood pathogen Paenibacillus larvae.</title>
        <authorList>
            <person name="Okamoto M."/>
            <person name="Kumagai M."/>
            <person name="Kanamori H."/>
            <person name="Takamatsu D."/>
        </authorList>
    </citation>
    <scope>NUCLEOTIDE SEQUENCE</scope>
    <source>
        <strain evidence="1">J27TS8</strain>
    </source>
</reference>
<evidence type="ECO:0000313" key="1">
    <source>
        <dbReference type="EMBL" id="GIN61073.1"/>
    </source>
</evidence>
<sequence>MNYDYYIRTELAKIKVIELRQTSYRYSILKKEQGRNLIQSLIELFWN</sequence>
<dbReference type="AlphaFoldDB" id="A0A919WFY1"/>
<organism evidence="1 2">
    <name type="scientific">Robertmurraya siralis</name>
    <dbReference type="NCBI Taxonomy" id="77777"/>
    <lineage>
        <taxon>Bacteria</taxon>
        <taxon>Bacillati</taxon>
        <taxon>Bacillota</taxon>
        <taxon>Bacilli</taxon>
        <taxon>Bacillales</taxon>
        <taxon>Bacillaceae</taxon>
        <taxon>Robertmurraya</taxon>
    </lineage>
</organism>
<keyword evidence="2" id="KW-1185">Reference proteome</keyword>
<accession>A0A919WFY1</accession>
<comment type="caution">
    <text evidence="1">The sequence shown here is derived from an EMBL/GenBank/DDBJ whole genome shotgun (WGS) entry which is preliminary data.</text>
</comment>
<evidence type="ECO:0000313" key="2">
    <source>
        <dbReference type="Proteomes" id="UP000682111"/>
    </source>
</evidence>